<evidence type="ECO:0000313" key="2">
    <source>
        <dbReference type="EMBL" id="CAH2350146.1"/>
    </source>
</evidence>
<dbReference type="InterPro" id="IPR027417">
    <property type="entry name" value="P-loop_NTPase"/>
</dbReference>
<dbReference type="SUPFAM" id="SSF52540">
    <property type="entry name" value="P-loop containing nucleoside triphosphate hydrolases"/>
    <property type="match status" value="1"/>
</dbReference>
<accession>A0A9P0QKF0</accession>
<protein>
    <submittedName>
        <fullName evidence="2">Uridine kinase Das2p</fullName>
    </submittedName>
</protein>
<keyword evidence="2" id="KW-0418">Kinase</keyword>
<evidence type="ECO:0000313" key="3">
    <source>
        <dbReference type="Proteomes" id="UP000837801"/>
    </source>
</evidence>
<dbReference type="Proteomes" id="UP000837801">
    <property type="component" value="Unassembled WGS sequence"/>
</dbReference>
<sequence>MSVPSPIIVLVGGGHAAGKHTANKLLVEGLNGRGITDSHPVHSINMDDYVKKSDGDSCKNKPSRFDFAKLKTDIFELPSNSIVIVIGLYALYDKDLRSVAQIKVFIDSDPDTRLIRWIKRDIVNEDPNSDPSLSTTSNLETVLNLYINGARTEMTDYIFPTKEFADVILPRGVEHQSVNLLIDGIQPLLNIKPTHGITRNILRPKTFRKEKFDNEKGKFYELN</sequence>
<comment type="caution">
    <text evidence="2">The sequence shown here is derived from an EMBL/GenBank/DDBJ whole genome shotgun (WGS) entry which is preliminary data.</text>
</comment>
<keyword evidence="2" id="KW-0808">Transferase</keyword>
<dbReference type="OrthoDB" id="738517at2759"/>
<gene>
    <name evidence="2" type="ORF">CLIB1423_01S03554</name>
</gene>
<evidence type="ECO:0000259" key="1">
    <source>
        <dbReference type="Pfam" id="PF00485"/>
    </source>
</evidence>
<dbReference type="Gene3D" id="3.40.50.300">
    <property type="entry name" value="P-loop containing nucleotide triphosphate hydrolases"/>
    <property type="match status" value="2"/>
</dbReference>
<organism evidence="2 3">
    <name type="scientific">[Candida] railenensis</name>
    <dbReference type="NCBI Taxonomy" id="45579"/>
    <lineage>
        <taxon>Eukaryota</taxon>
        <taxon>Fungi</taxon>
        <taxon>Dikarya</taxon>
        <taxon>Ascomycota</taxon>
        <taxon>Saccharomycotina</taxon>
        <taxon>Pichiomycetes</taxon>
        <taxon>Debaryomycetaceae</taxon>
        <taxon>Kurtzmaniella</taxon>
    </lineage>
</organism>
<keyword evidence="3" id="KW-1185">Reference proteome</keyword>
<name>A0A9P0QKF0_9ASCO</name>
<dbReference type="InterPro" id="IPR006083">
    <property type="entry name" value="PRK/URK"/>
</dbReference>
<dbReference type="GO" id="GO:0005524">
    <property type="term" value="F:ATP binding"/>
    <property type="evidence" value="ECO:0007669"/>
    <property type="project" value="InterPro"/>
</dbReference>
<feature type="domain" description="Phosphoribulokinase/uridine kinase" evidence="1">
    <location>
        <begin position="79"/>
        <end position="174"/>
    </location>
</feature>
<proteinExistence type="predicted"/>
<dbReference type="EMBL" id="CAKXYY010000001">
    <property type="protein sequence ID" value="CAH2350146.1"/>
    <property type="molecule type" value="Genomic_DNA"/>
</dbReference>
<dbReference type="Pfam" id="PF00485">
    <property type="entry name" value="PRK"/>
    <property type="match status" value="1"/>
</dbReference>
<dbReference type="GO" id="GO:0016301">
    <property type="term" value="F:kinase activity"/>
    <property type="evidence" value="ECO:0007669"/>
    <property type="project" value="UniProtKB-KW"/>
</dbReference>
<dbReference type="AlphaFoldDB" id="A0A9P0QKF0"/>
<reference evidence="2" key="1">
    <citation type="submission" date="2022-03" db="EMBL/GenBank/DDBJ databases">
        <authorList>
            <person name="Legras J.-L."/>
            <person name="Devillers H."/>
            <person name="Grondin C."/>
        </authorList>
    </citation>
    <scope>NUCLEOTIDE SEQUENCE</scope>
    <source>
        <strain evidence="2">CLIB 1423</strain>
    </source>
</reference>
<dbReference type="PANTHER" id="PTHR10285">
    <property type="entry name" value="URIDINE KINASE"/>
    <property type="match status" value="1"/>
</dbReference>